<keyword evidence="6 7" id="KW-0472">Membrane</keyword>
<keyword evidence="9" id="KW-1185">Reference proteome</keyword>
<dbReference type="Pfam" id="PF03916">
    <property type="entry name" value="NrfD"/>
    <property type="match status" value="1"/>
</dbReference>
<dbReference type="EMBL" id="FNEM01000016">
    <property type="protein sequence ID" value="SDJ96919.1"/>
    <property type="molecule type" value="Genomic_DNA"/>
</dbReference>
<reference evidence="9" key="1">
    <citation type="submission" date="2016-10" db="EMBL/GenBank/DDBJ databases">
        <authorList>
            <person name="Varghese N."/>
            <person name="Submissions S."/>
        </authorList>
    </citation>
    <scope>NUCLEOTIDE SEQUENCE [LARGE SCALE GENOMIC DNA]</scope>
    <source>
        <strain evidence="9">DSM 23317</strain>
    </source>
</reference>
<comment type="subcellular location">
    <subcellularLocation>
        <location evidence="1">Cell membrane</location>
        <topology evidence="1">Multi-pass membrane protein</topology>
    </subcellularLocation>
</comment>
<feature type="transmembrane region" description="Helical" evidence="7">
    <location>
        <begin position="97"/>
        <end position="120"/>
    </location>
</feature>
<evidence type="ECO:0000256" key="7">
    <source>
        <dbReference type="SAM" id="Phobius"/>
    </source>
</evidence>
<dbReference type="RefSeq" id="WP_028114606.1">
    <property type="nucleotide sequence ID" value="NZ_FNEM01000016.1"/>
</dbReference>
<feature type="transmembrane region" description="Helical" evidence="7">
    <location>
        <begin position="257"/>
        <end position="276"/>
    </location>
</feature>
<dbReference type="InterPro" id="IPR005614">
    <property type="entry name" value="NrfD-like"/>
</dbReference>
<feature type="transmembrane region" description="Helical" evidence="7">
    <location>
        <begin position="55"/>
        <end position="77"/>
    </location>
</feature>
<evidence type="ECO:0000256" key="1">
    <source>
        <dbReference type="ARBA" id="ARBA00004651"/>
    </source>
</evidence>
<evidence type="ECO:0000256" key="6">
    <source>
        <dbReference type="ARBA" id="ARBA00023136"/>
    </source>
</evidence>
<gene>
    <name evidence="8" type="ORF">SAMN04488540_11678</name>
</gene>
<protein>
    <submittedName>
        <fullName evidence="8">Thiosulfate reductase gamma subunit</fullName>
    </submittedName>
</protein>
<dbReference type="PANTHER" id="PTHR34856">
    <property type="entry name" value="PROTEIN NRFD"/>
    <property type="match status" value="1"/>
</dbReference>
<evidence type="ECO:0000256" key="5">
    <source>
        <dbReference type="ARBA" id="ARBA00022989"/>
    </source>
</evidence>
<keyword evidence="5 7" id="KW-1133">Transmembrane helix</keyword>
<dbReference type="Gene3D" id="1.20.1630.10">
    <property type="entry name" value="Formate dehydrogenase/DMSO reductase domain"/>
    <property type="match status" value="1"/>
</dbReference>
<dbReference type="GO" id="GO:0005886">
    <property type="term" value="C:plasma membrane"/>
    <property type="evidence" value="ECO:0007669"/>
    <property type="project" value="UniProtKB-SubCell"/>
</dbReference>
<comment type="similarity">
    <text evidence="2">Belongs to the NrfD family.</text>
</comment>
<keyword evidence="4 7" id="KW-0812">Transmembrane</keyword>
<dbReference type="OrthoDB" id="31166at2"/>
<evidence type="ECO:0000313" key="8">
    <source>
        <dbReference type="EMBL" id="SDJ96919.1"/>
    </source>
</evidence>
<evidence type="ECO:0000256" key="3">
    <source>
        <dbReference type="ARBA" id="ARBA00022475"/>
    </source>
</evidence>
<evidence type="ECO:0000256" key="2">
    <source>
        <dbReference type="ARBA" id="ARBA00008929"/>
    </source>
</evidence>
<keyword evidence="3" id="KW-1003">Cell membrane</keyword>
<accession>A0A1G8Y232</accession>
<dbReference type="Proteomes" id="UP000199527">
    <property type="component" value="Unassembled WGS sequence"/>
</dbReference>
<feature type="transmembrane region" description="Helical" evidence="7">
    <location>
        <begin position="288"/>
        <end position="309"/>
    </location>
</feature>
<feature type="transmembrane region" description="Helical" evidence="7">
    <location>
        <begin position="20"/>
        <end position="43"/>
    </location>
</feature>
<feature type="transmembrane region" description="Helical" evidence="7">
    <location>
        <begin position="148"/>
        <end position="170"/>
    </location>
</feature>
<dbReference type="PANTHER" id="PTHR34856:SF2">
    <property type="entry name" value="PROTEIN NRFD"/>
    <property type="match status" value="1"/>
</dbReference>
<sequence>MNNVWGSMEQYDPVVWNWIIAVYLFMAGLSAGSMLVAIGLRWYKQSRGLPVDGLPVIKASAIIGPAAICAGMALLVLDLTKPFEFYLILLNYNLTSVMAWGVLVLLVYIPLVFIYAALVFEKPLLSVMPSLKGLLGFCRSMENGLNKLIFALAIGVGVYTGFLLSAMISYPILNTAVLPALFLASALSVGSAGNILVATLFFSKKPSDCIEQVHRIEYPVAFNEALCLVLLFVGLNFSGPAAQAATAAISHGVWAQVFWIGVVGLGLAVPVVANTFAPKSWKHTKPFLITVSCCTIMGVLALRHFVVYAGQTYIS</sequence>
<dbReference type="InterPro" id="IPR052049">
    <property type="entry name" value="Electron_transfer_protein"/>
</dbReference>
<feature type="transmembrane region" description="Helical" evidence="7">
    <location>
        <begin position="218"/>
        <end position="237"/>
    </location>
</feature>
<proteinExistence type="inferred from homology"/>
<feature type="transmembrane region" description="Helical" evidence="7">
    <location>
        <begin position="176"/>
        <end position="197"/>
    </location>
</feature>
<name>A0A1G8Y232_9GAMM</name>
<evidence type="ECO:0000256" key="4">
    <source>
        <dbReference type="ARBA" id="ARBA00022692"/>
    </source>
</evidence>
<dbReference type="AlphaFoldDB" id="A0A1G8Y232"/>
<evidence type="ECO:0000313" key="9">
    <source>
        <dbReference type="Proteomes" id="UP000199527"/>
    </source>
</evidence>
<organism evidence="8 9">
    <name type="scientific">Ferrimonas sediminum</name>
    <dbReference type="NCBI Taxonomy" id="718193"/>
    <lineage>
        <taxon>Bacteria</taxon>
        <taxon>Pseudomonadati</taxon>
        <taxon>Pseudomonadota</taxon>
        <taxon>Gammaproteobacteria</taxon>
        <taxon>Alteromonadales</taxon>
        <taxon>Ferrimonadaceae</taxon>
        <taxon>Ferrimonas</taxon>
    </lineage>
</organism>